<reference evidence="2 3" key="1">
    <citation type="journal article" date="2019" name="Nat. Ecol. Evol.">
        <title>Megaphylogeny resolves global patterns of mushroom evolution.</title>
        <authorList>
            <person name="Varga T."/>
            <person name="Krizsan K."/>
            <person name="Foldi C."/>
            <person name="Dima B."/>
            <person name="Sanchez-Garcia M."/>
            <person name="Sanchez-Ramirez S."/>
            <person name="Szollosi G.J."/>
            <person name="Szarkandi J.G."/>
            <person name="Papp V."/>
            <person name="Albert L."/>
            <person name="Andreopoulos W."/>
            <person name="Angelini C."/>
            <person name="Antonin V."/>
            <person name="Barry K.W."/>
            <person name="Bougher N.L."/>
            <person name="Buchanan P."/>
            <person name="Buyck B."/>
            <person name="Bense V."/>
            <person name="Catcheside P."/>
            <person name="Chovatia M."/>
            <person name="Cooper J."/>
            <person name="Damon W."/>
            <person name="Desjardin D."/>
            <person name="Finy P."/>
            <person name="Geml J."/>
            <person name="Haridas S."/>
            <person name="Hughes K."/>
            <person name="Justo A."/>
            <person name="Karasinski D."/>
            <person name="Kautmanova I."/>
            <person name="Kiss B."/>
            <person name="Kocsube S."/>
            <person name="Kotiranta H."/>
            <person name="LaButti K.M."/>
            <person name="Lechner B.E."/>
            <person name="Liimatainen K."/>
            <person name="Lipzen A."/>
            <person name="Lukacs Z."/>
            <person name="Mihaltcheva S."/>
            <person name="Morgado L.N."/>
            <person name="Niskanen T."/>
            <person name="Noordeloos M.E."/>
            <person name="Ohm R.A."/>
            <person name="Ortiz-Santana B."/>
            <person name="Ovrebo C."/>
            <person name="Racz N."/>
            <person name="Riley R."/>
            <person name="Savchenko A."/>
            <person name="Shiryaev A."/>
            <person name="Soop K."/>
            <person name="Spirin V."/>
            <person name="Szebenyi C."/>
            <person name="Tomsovsky M."/>
            <person name="Tulloss R.E."/>
            <person name="Uehling J."/>
            <person name="Grigoriev I.V."/>
            <person name="Vagvolgyi C."/>
            <person name="Papp T."/>
            <person name="Martin F.M."/>
            <person name="Miettinen O."/>
            <person name="Hibbett D.S."/>
            <person name="Nagy L.G."/>
        </authorList>
    </citation>
    <scope>NUCLEOTIDE SEQUENCE [LARGE SCALE GENOMIC DNA]</scope>
    <source>
        <strain evidence="2 3">CBS 309.79</strain>
    </source>
</reference>
<accession>A0A5C3QDL7</accession>
<keyword evidence="3" id="KW-1185">Reference proteome</keyword>
<evidence type="ECO:0000313" key="3">
    <source>
        <dbReference type="Proteomes" id="UP000305067"/>
    </source>
</evidence>
<feature type="compositionally biased region" description="Low complexity" evidence="1">
    <location>
        <begin position="158"/>
        <end position="173"/>
    </location>
</feature>
<evidence type="ECO:0000256" key="1">
    <source>
        <dbReference type="SAM" id="MobiDB-lite"/>
    </source>
</evidence>
<dbReference type="EMBL" id="ML178841">
    <property type="protein sequence ID" value="TFK98258.1"/>
    <property type="molecule type" value="Genomic_DNA"/>
</dbReference>
<protein>
    <submittedName>
        <fullName evidence="2">Uncharacterized protein</fullName>
    </submittedName>
</protein>
<evidence type="ECO:0000313" key="2">
    <source>
        <dbReference type="EMBL" id="TFK98258.1"/>
    </source>
</evidence>
<dbReference type="Proteomes" id="UP000305067">
    <property type="component" value="Unassembled WGS sequence"/>
</dbReference>
<proteinExistence type="predicted"/>
<feature type="region of interest" description="Disordered" evidence="1">
    <location>
        <begin position="149"/>
        <end position="213"/>
    </location>
</feature>
<organism evidence="2 3">
    <name type="scientific">Pterulicium gracile</name>
    <dbReference type="NCBI Taxonomy" id="1884261"/>
    <lineage>
        <taxon>Eukaryota</taxon>
        <taxon>Fungi</taxon>
        <taxon>Dikarya</taxon>
        <taxon>Basidiomycota</taxon>
        <taxon>Agaricomycotina</taxon>
        <taxon>Agaricomycetes</taxon>
        <taxon>Agaricomycetidae</taxon>
        <taxon>Agaricales</taxon>
        <taxon>Pleurotineae</taxon>
        <taxon>Pterulaceae</taxon>
        <taxon>Pterulicium</taxon>
    </lineage>
</organism>
<dbReference type="AlphaFoldDB" id="A0A5C3QDL7"/>
<name>A0A5C3QDL7_9AGAR</name>
<gene>
    <name evidence="2" type="ORF">BDV98DRAFT_216288</name>
</gene>
<sequence>MTSDIEPVDRENGQAVNHLLASFCLIVLPVSLELFLTHGTLVMEEEVDTTKPASLPVLEIRPQTRTPISANYKCVYMFSPLGLCRVCVCRASADQIAGKGRESQTAGARSGVRAGGAFIRLLSWCSLSRRCLSLYRCLQEQNVRLKTRIQELGSRRPTSSSSSSSQSKSTTASLERSRRIFLDSESEPDDEPIPTSKPKSLFRAKPKTRRLAP</sequence>
<feature type="compositionally biased region" description="Basic residues" evidence="1">
    <location>
        <begin position="200"/>
        <end position="213"/>
    </location>
</feature>